<feature type="transmembrane region" description="Helical" evidence="8">
    <location>
        <begin position="458"/>
        <end position="478"/>
    </location>
</feature>
<comment type="caution">
    <text evidence="9">The sequence shown here is derived from an EMBL/GenBank/DDBJ whole genome shotgun (WGS) entry which is preliminary data.</text>
</comment>
<evidence type="ECO:0000256" key="2">
    <source>
        <dbReference type="ARBA" id="ARBA00007965"/>
    </source>
</evidence>
<dbReference type="AlphaFoldDB" id="A0A9P6PPQ8"/>
<feature type="transmembrane region" description="Helical" evidence="8">
    <location>
        <begin position="498"/>
        <end position="526"/>
    </location>
</feature>
<proteinExistence type="inferred from homology"/>
<evidence type="ECO:0000256" key="1">
    <source>
        <dbReference type="ARBA" id="ARBA00004141"/>
    </source>
</evidence>
<feature type="compositionally biased region" description="Basic and acidic residues" evidence="7">
    <location>
        <begin position="27"/>
        <end position="37"/>
    </location>
</feature>
<keyword evidence="6 8" id="KW-0472">Membrane</keyword>
<name>A0A9P6PPQ8_9FUNG</name>
<evidence type="ECO:0000256" key="4">
    <source>
        <dbReference type="ARBA" id="ARBA00022692"/>
    </source>
</evidence>
<dbReference type="GO" id="GO:0000329">
    <property type="term" value="C:fungal-type vacuole membrane"/>
    <property type="evidence" value="ECO:0007669"/>
    <property type="project" value="TreeGrafter"/>
</dbReference>
<evidence type="ECO:0000256" key="7">
    <source>
        <dbReference type="SAM" id="MobiDB-lite"/>
    </source>
</evidence>
<dbReference type="InterPro" id="IPR002259">
    <property type="entry name" value="Eqnu_transpt"/>
</dbReference>
<evidence type="ECO:0000256" key="8">
    <source>
        <dbReference type="SAM" id="Phobius"/>
    </source>
</evidence>
<feature type="transmembrane region" description="Helical" evidence="8">
    <location>
        <begin position="119"/>
        <end position="139"/>
    </location>
</feature>
<keyword evidence="4 8" id="KW-0812">Transmembrane</keyword>
<gene>
    <name evidence="9" type="ORF">DFQ27_009170</name>
</gene>
<feature type="transmembrane region" description="Helical" evidence="8">
    <location>
        <begin position="93"/>
        <end position="113"/>
    </location>
</feature>
<organism evidence="9 10">
    <name type="scientific">Actinomortierella ambigua</name>
    <dbReference type="NCBI Taxonomy" id="1343610"/>
    <lineage>
        <taxon>Eukaryota</taxon>
        <taxon>Fungi</taxon>
        <taxon>Fungi incertae sedis</taxon>
        <taxon>Mucoromycota</taxon>
        <taxon>Mortierellomycotina</taxon>
        <taxon>Mortierellomycetes</taxon>
        <taxon>Mortierellales</taxon>
        <taxon>Mortierellaceae</taxon>
        <taxon>Actinomortierella</taxon>
    </lineage>
</organism>
<sequence>MATIDERTPLWPQNQSPTFYNHNGRGVQDDGDGHEHSTTCFDIGPPKDPWHLSYWIMVVQGTAMLLPWNVFITANGFFQLRFKGSPYESNFQNYFSVAFMGTALLVVGSSIMIQKKTPSTTHIIGGLLLNTFVFLSIMISIQSSRVIDPTTYFFFVLTMLSLTAISTSIVQNGMFGLASKFTGHHVQGVVLGQGVAGAGVAISQIVTQVISPPKNPLQPMGVFFSSDGGHGRRREGLEHSAFLYFSVAMGFTLFAVLAQALLTRLPIYGYYMEERPRQPIQFISADDNDNDDGDNETDRLLHARRNSVSTVDTMVTTATITPSVVAEQNRRYQEEQQHQEEHDRRRHIRESSLGAVALATEESATRLMEELYPKKKKHPLLILYISISITFGLTLSLFPSISALVESTNTDPNRSRIFGDLFTPLHFLLYNLGDWLGKGLPSFPWFTPNLILPTHRQHFTYLASAFLRIGFIPLFLSANLPVAADKRLIPLWITQDEIWFITIFIFALTNGYLGCIIMMVGPSCVLGGENKARAGIKLGFWLSFGLALGSVASFGVRALMCSRGGCVV</sequence>
<dbReference type="OrthoDB" id="10261753at2759"/>
<evidence type="ECO:0000256" key="6">
    <source>
        <dbReference type="ARBA" id="ARBA00023136"/>
    </source>
</evidence>
<feature type="transmembrane region" description="Helical" evidence="8">
    <location>
        <begin position="52"/>
        <end position="72"/>
    </location>
</feature>
<feature type="transmembrane region" description="Helical" evidence="8">
    <location>
        <begin position="381"/>
        <end position="405"/>
    </location>
</feature>
<feature type="transmembrane region" description="Helical" evidence="8">
    <location>
        <begin position="538"/>
        <end position="560"/>
    </location>
</feature>
<dbReference type="PANTHER" id="PTHR10332:SF88">
    <property type="entry name" value="EQUILIBRATIVE NUCLEOSIDE TRANSPORTER 1, ISOFORM A"/>
    <property type="match status" value="1"/>
</dbReference>
<feature type="transmembrane region" description="Helical" evidence="8">
    <location>
        <begin position="241"/>
        <end position="262"/>
    </location>
</feature>
<dbReference type="GO" id="GO:0005886">
    <property type="term" value="C:plasma membrane"/>
    <property type="evidence" value="ECO:0007669"/>
    <property type="project" value="TreeGrafter"/>
</dbReference>
<dbReference type="GO" id="GO:0015205">
    <property type="term" value="F:nucleobase transmembrane transporter activity"/>
    <property type="evidence" value="ECO:0007669"/>
    <property type="project" value="TreeGrafter"/>
</dbReference>
<evidence type="ECO:0000313" key="10">
    <source>
        <dbReference type="Proteomes" id="UP000807716"/>
    </source>
</evidence>
<dbReference type="EMBL" id="JAAAJB010000816">
    <property type="protein sequence ID" value="KAG0250864.1"/>
    <property type="molecule type" value="Genomic_DNA"/>
</dbReference>
<keyword evidence="10" id="KW-1185">Reference proteome</keyword>
<feature type="transmembrane region" description="Helical" evidence="8">
    <location>
        <begin position="151"/>
        <end position="170"/>
    </location>
</feature>
<feature type="compositionally biased region" description="Basic and acidic residues" evidence="7">
    <location>
        <begin position="328"/>
        <end position="343"/>
    </location>
</feature>
<accession>A0A9P6PPQ8</accession>
<dbReference type="Proteomes" id="UP000807716">
    <property type="component" value="Unassembled WGS sequence"/>
</dbReference>
<reference evidence="9" key="1">
    <citation type="journal article" date="2020" name="Fungal Divers.">
        <title>Resolving the Mortierellaceae phylogeny through synthesis of multi-gene phylogenetics and phylogenomics.</title>
        <authorList>
            <person name="Vandepol N."/>
            <person name="Liber J."/>
            <person name="Desiro A."/>
            <person name="Na H."/>
            <person name="Kennedy M."/>
            <person name="Barry K."/>
            <person name="Grigoriev I.V."/>
            <person name="Miller A.N."/>
            <person name="O'Donnell K."/>
            <person name="Stajich J.E."/>
            <person name="Bonito G."/>
        </authorList>
    </citation>
    <scope>NUCLEOTIDE SEQUENCE</scope>
    <source>
        <strain evidence="9">BC1065</strain>
    </source>
</reference>
<evidence type="ECO:0000256" key="5">
    <source>
        <dbReference type="ARBA" id="ARBA00022989"/>
    </source>
</evidence>
<comment type="subcellular location">
    <subcellularLocation>
        <location evidence="1">Membrane</location>
        <topology evidence="1">Multi-pass membrane protein</topology>
    </subcellularLocation>
</comment>
<feature type="region of interest" description="Disordered" evidence="7">
    <location>
        <begin position="327"/>
        <end position="347"/>
    </location>
</feature>
<feature type="compositionally biased region" description="Polar residues" evidence="7">
    <location>
        <begin position="11"/>
        <end position="21"/>
    </location>
</feature>
<dbReference type="GO" id="GO:0034257">
    <property type="term" value="F:nicotinamide riboside transmembrane transporter activity"/>
    <property type="evidence" value="ECO:0007669"/>
    <property type="project" value="TreeGrafter"/>
</dbReference>
<evidence type="ECO:0000313" key="9">
    <source>
        <dbReference type="EMBL" id="KAG0250864.1"/>
    </source>
</evidence>
<dbReference type="PANTHER" id="PTHR10332">
    <property type="entry name" value="EQUILIBRATIVE NUCLEOSIDE TRANSPORTER"/>
    <property type="match status" value="1"/>
</dbReference>
<feature type="region of interest" description="Disordered" evidence="7">
    <location>
        <begin position="1"/>
        <end position="37"/>
    </location>
</feature>
<protein>
    <recommendedName>
        <fullName evidence="11">Nucleoside transporter</fullName>
    </recommendedName>
</protein>
<dbReference type="Pfam" id="PF01733">
    <property type="entry name" value="Nucleoside_tran"/>
    <property type="match status" value="1"/>
</dbReference>
<comment type="similarity">
    <text evidence="2">Belongs to the SLC29A/ENT transporter (TC 2.A.57) family.</text>
</comment>
<keyword evidence="5 8" id="KW-1133">Transmembrane helix</keyword>
<evidence type="ECO:0008006" key="11">
    <source>
        <dbReference type="Google" id="ProtNLM"/>
    </source>
</evidence>
<evidence type="ECO:0000256" key="3">
    <source>
        <dbReference type="ARBA" id="ARBA00022448"/>
    </source>
</evidence>
<keyword evidence="3" id="KW-0813">Transport</keyword>